<dbReference type="InterPro" id="IPR001722">
    <property type="entry name" value="Glyco_hydro_7"/>
</dbReference>
<evidence type="ECO:0000256" key="1">
    <source>
        <dbReference type="ARBA" id="ARBA00001641"/>
    </source>
</evidence>
<feature type="non-terminal residue" evidence="10">
    <location>
        <position position="57"/>
    </location>
</feature>
<keyword evidence="5 10" id="KW-0378">Hydrolase</keyword>
<dbReference type="Proteomes" id="UP000235371">
    <property type="component" value="Unassembled WGS sequence"/>
</dbReference>
<dbReference type="Gene3D" id="2.70.100.10">
    <property type="entry name" value="Glycoside hydrolase, family 7, domain"/>
    <property type="match status" value="1"/>
</dbReference>
<feature type="non-terminal residue" evidence="10">
    <location>
        <position position="1"/>
    </location>
</feature>
<comment type="catalytic activity">
    <reaction evidence="1">
        <text>Hydrolysis of (1-&gt;4)-beta-D-glucosidic linkages in cellulose and cellotetraose, releasing cellobiose from the non-reducing ends of the chains.</text>
        <dbReference type="EC" id="3.2.1.91"/>
    </reaction>
</comment>
<evidence type="ECO:0000256" key="3">
    <source>
        <dbReference type="ARBA" id="ARBA00012561"/>
    </source>
</evidence>
<dbReference type="GO" id="GO:0030245">
    <property type="term" value="P:cellulose catabolic process"/>
    <property type="evidence" value="ECO:0007669"/>
    <property type="project" value="UniProtKB-KW"/>
</dbReference>
<protein>
    <recommendedName>
        <fullName evidence="3">cellulose 1,4-beta-cellobiosidase (non-reducing end)</fullName>
        <ecNumber evidence="3">3.2.1.91</ecNumber>
    </recommendedName>
</protein>
<dbReference type="InParanoid" id="A0A2J6TBJ2"/>
<gene>
    <name evidence="10" type="ORF">K444DRAFT_498959</name>
</gene>
<dbReference type="SUPFAM" id="SSF49899">
    <property type="entry name" value="Concanavalin A-like lectins/glucanases"/>
    <property type="match status" value="1"/>
</dbReference>
<dbReference type="InterPro" id="IPR013320">
    <property type="entry name" value="ConA-like_dom_sf"/>
</dbReference>
<dbReference type="InterPro" id="IPR037019">
    <property type="entry name" value="Glyco_hydro_7_sf"/>
</dbReference>
<dbReference type="Pfam" id="PF00840">
    <property type="entry name" value="Glyco_hydro_7"/>
    <property type="match status" value="1"/>
</dbReference>
<name>A0A2J6TBJ2_9HELO</name>
<evidence type="ECO:0000256" key="2">
    <source>
        <dbReference type="ARBA" id="ARBA00006044"/>
    </source>
</evidence>
<dbReference type="EC" id="3.2.1.91" evidence="3"/>
<evidence type="ECO:0000256" key="6">
    <source>
        <dbReference type="ARBA" id="ARBA00023001"/>
    </source>
</evidence>
<dbReference type="OrthoDB" id="412382at2759"/>
<evidence type="ECO:0000256" key="8">
    <source>
        <dbReference type="ARBA" id="ARBA00023295"/>
    </source>
</evidence>
<evidence type="ECO:0000313" key="11">
    <source>
        <dbReference type="Proteomes" id="UP000235371"/>
    </source>
</evidence>
<keyword evidence="8" id="KW-0326">Glycosidase</keyword>
<reference evidence="10 11" key="1">
    <citation type="submission" date="2016-04" db="EMBL/GenBank/DDBJ databases">
        <title>A degradative enzymes factory behind the ericoid mycorrhizal symbiosis.</title>
        <authorList>
            <consortium name="DOE Joint Genome Institute"/>
            <person name="Martino E."/>
            <person name="Morin E."/>
            <person name="Grelet G."/>
            <person name="Kuo A."/>
            <person name="Kohler A."/>
            <person name="Daghino S."/>
            <person name="Barry K."/>
            <person name="Choi C."/>
            <person name="Cichocki N."/>
            <person name="Clum A."/>
            <person name="Copeland A."/>
            <person name="Hainaut M."/>
            <person name="Haridas S."/>
            <person name="Labutti K."/>
            <person name="Lindquist E."/>
            <person name="Lipzen A."/>
            <person name="Khouja H.-R."/>
            <person name="Murat C."/>
            <person name="Ohm R."/>
            <person name="Olson A."/>
            <person name="Spatafora J."/>
            <person name="Veneault-Fourrey C."/>
            <person name="Henrissat B."/>
            <person name="Grigoriev I."/>
            <person name="Martin F."/>
            <person name="Perotto S."/>
        </authorList>
    </citation>
    <scope>NUCLEOTIDE SEQUENCE [LARGE SCALE GENOMIC DNA]</scope>
    <source>
        <strain evidence="10 11">E</strain>
    </source>
</reference>
<dbReference type="GeneID" id="36581396"/>
<dbReference type="RefSeq" id="XP_024737299.1">
    <property type="nucleotide sequence ID" value="XM_024873316.1"/>
</dbReference>
<keyword evidence="4" id="KW-0732">Signal</keyword>
<dbReference type="PANTHER" id="PTHR33753">
    <property type="entry name" value="1,4-BETA-D-GLUCAN CELLOBIOHYDROLASE B"/>
    <property type="match status" value="1"/>
</dbReference>
<evidence type="ECO:0000313" key="10">
    <source>
        <dbReference type="EMBL" id="PMD60395.1"/>
    </source>
</evidence>
<dbReference type="STRING" id="1095630.A0A2J6TBJ2"/>
<accession>A0A2J6TBJ2</accession>
<keyword evidence="9" id="KW-0624">Polysaccharide degradation</keyword>
<dbReference type="GO" id="GO:0016162">
    <property type="term" value="F:cellulose 1,4-beta-cellobiosidase activity"/>
    <property type="evidence" value="ECO:0007669"/>
    <property type="project" value="UniProtKB-EC"/>
</dbReference>
<dbReference type="AlphaFoldDB" id="A0A2J6TBJ2"/>
<sequence length="57" mass="5932">NCYTGNTWNTTLCADNKSCATDCALEGADYKATYGAATSGNSLKLEFVTKGTSATNI</sequence>
<comment type="similarity">
    <text evidence="2">Belongs to the glycosyl hydrolase 7 (cellulase C) family.</text>
</comment>
<keyword evidence="7" id="KW-0119">Carbohydrate metabolism</keyword>
<evidence type="ECO:0000256" key="7">
    <source>
        <dbReference type="ARBA" id="ARBA00023277"/>
    </source>
</evidence>
<evidence type="ECO:0000256" key="5">
    <source>
        <dbReference type="ARBA" id="ARBA00022801"/>
    </source>
</evidence>
<evidence type="ECO:0000256" key="9">
    <source>
        <dbReference type="ARBA" id="ARBA00023326"/>
    </source>
</evidence>
<organism evidence="10 11">
    <name type="scientific">Hyaloscypha bicolor E</name>
    <dbReference type="NCBI Taxonomy" id="1095630"/>
    <lineage>
        <taxon>Eukaryota</taxon>
        <taxon>Fungi</taxon>
        <taxon>Dikarya</taxon>
        <taxon>Ascomycota</taxon>
        <taxon>Pezizomycotina</taxon>
        <taxon>Leotiomycetes</taxon>
        <taxon>Helotiales</taxon>
        <taxon>Hyaloscyphaceae</taxon>
        <taxon>Hyaloscypha</taxon>
        <taxon>Hyaloscypha bicolor</taxon>
    </lineage>
</organism>
<dbReference type="PANTHER" id="PTHR33753:SF2">
    <property type="entry name" value="GLYCOSIDE HYDROLASE FAMILY 7 PROTEIN"/>
    <property type="match status" value="1"/>
</dbReference>
<evidence type="ECO:0000256" key="4">
    <source>
        <dbReference type="ARBA" id="ARBA00022729"/>
    </source>
</evidence>
<keyword evidence="6" id="KW-0136">Cellulose degradation</keyword>
<dbReference type="EMBL" id="KZ613790">
    <property type="protein sequence ID" value="PMD60395.1"/>
    <property type="molecule type" value="Genomic_DNA"/>
</dbReference>
<keyword evidence="11" id="KW-1185">Reference proteome</keyword>
<proteinExistence type="inferred from homology"/>